<dbReference type="AntiFam" id="ANF00057">
    <property type="entry name" value="Translation of E. coli type CRISPR repeat"/>
</dbReference>
<gene>
    <name evidence="1" type="ORF">HLUCCO17_03690</name>
</gene>
<dbReference type="Proteomes" id="UP000050497">
    <property type="component" value="Unassembled WGS sequence"/>
</dbReference>
<sequence length="200" mass="21395">MRFIPTCVGNTHDMPRVIQFAPVHPHVRGEHRQSAAHAGLQFGSSPRAWGTLSSSIVGADENRFIPTCVGNTACAPMSIRVSPVHPHVRGEHHCRGCGETGRGGSSPRAWGTQRSGAALWRTRRFIPTCVGNTGGYALCSCRGSVHPHVRGEHLPRLRCIWRVGGSSPRAWGTLGRITPTGAAKRFIPTCVGNTVRGGVG</sequence>
<name>A0A0P7X9L1_9HYPH</name>
<dbReference type="EMBL" id="LJSX01000004">
    <property type="protein sequence ID" value="KPQ11907.1"/>
    <property type="molecule type" value="Genomic_DNA"/>
</dbReference>
<evidence type="ECO:0000313" key="1">
    <source>
        <dbReference type="EMBL" id="KPQ11907.1"/>
    </source>
</evidence>
<proteinExistence type="predicted"/>
<comment type="caution">
    <text evidence="1">The sequence shown here is derived from an EMBL/GenBank/DDBJ whole genome shotgun (WGS) entry which is preliminary data.</text>
</comment>
<dbReference type="AlphaFoldDB" id="A0A0P7X9L1"/>
<accession>A0A0P7X9L1</accession>
<reference evidence="1 2" key="1">
    <citation type="submission" date="2015-09" db="EMBL/GenBank/DDBJ databases">
        <title>Identification and resolution of microdiversity through metagenomic sequencing of parallel consortia.</title>
        <authorList>
            <person name="Nelson W.C."/>
            <person name="Romine M.F."/>
            <person name="Lindemann S.R."/>
        </authorList>
    </citation>
    <scope>NUCLEOTIDE SEQUENCE [LARGE SCALE GENOMIC DNA]</scope>
    <source>
        <strain evidence="1">HL-109</strain>
    </source>
</reference>
<dbReference type="PATRIC" id="fig|1653334.4.peg.1427"/>
<organism evidence="1 2">
    <name type="scientific">Saliniramus fredricksonii</name>
    <dbReference type="NCBI Taxonomy" id="1653334"/>
    <lineage>
        <taxon>Bacteria</taxon>
        <taxon>Pseudomonadati</taxon>
        <taxon>Pseudomonadota</taxon>
        <taxon>Alphaproteobacteria</taxon>
        <taxon>Hyphomicrobiales</taxon>
        <taxon>Salinarimonadaceae</taxon>
        <taxon>Saliniramus</taxon>
    </lineage>
</organism>
<dbReference type="AntiFam" id="ANF00006">
    <property type="entry name" value="Translation of CRISPR region"/>
</dbReference>
<evidence type="ECO:0000313" key="2">
    <source>
        <dbReference type="Proteomes" id="UP000050497"/>
    </source>
</evidence>
<protein>
    <submittedName>
        <fullName evidence="1">Uncharacterized protein</fullName>
    </submittedName>
</protein>